<evidence type="ECO:0000256" key="1">
    <source>
        <dbReference type="SAM" id="Phobius"/>
    </source>
</evidence>
<evidence type="ECO:0000313" key="2">
    <source>
        <dbReference type="EMBL" id="KFI46896.1"/>
    </source>
</evidence>
<dbReference type="Proteomes" id="UP000029096">
    <property type="component" value="Unassembled WGS sequence"/>
</dbReference>
<dbReference type="EMBL" id="JGYP01000001">
    <property type="protein sequence ID" value="KFI46896.1"/>
    <property type="molecule type" value="Genomic_DNA"/>
</dbReference>
<gene>
    <name evidence="2" type="ORF">BBOH_0370</name>
</gene>
<keyword evidence="1" id="KW-1133">Transmembrane helix</keyword>
<feature type="transmembrane region" description="Helical" evidence="1">
    <location>
        <begin position="35"/>
        <end position="56"/>
    </location>
</feature>
<dbReference type="AlphaFoldDB" id="A0A086ZK46"/>
<proteinExistence type="predicted"/>
<keyword evidence="1" id="KW-0812">Transmembrane</keyword>
<keyword evidence="3" id="KW-1185">Reference proteome</keyword>
<accession>A0A086ZK46</accession>
<reference evidence="2 3" key="1">
    <citation type="submission" date="2014-03" db="EMBL/GenBank/DDBJ databases">
        <title>Genomics of Bifidobacteria.</title>
        <authorList>
            <person name="Ventura M."/>
            <person name="Milani C."/>
            <person name="Lugli G.A."/>
        </authorList>
    </citation>
    <scope>NUCLEOTIDE SEQUENCE [LARGE SCALE GENOMIC DNA]</scope>
    <source>
        <strain evidence="2 3">DSM 22767</strain>
    </source>
</reference>
<name>A0A086ZK46_9BIFI</name>
<protein>
    <submittedName>
        <fullName evidence="2">Uncharacterized protein</fullName>
    </submittedName>
</protein>
<organism evidence="2 3">
    <name type="scientific">Bifidobacterium bohemicum DSM 22767</name>
    <dbReference type="NCBI Taxonomy" id="1437606"/>
    <lineage>
        <taxon>Bacteria</taxon>
        <taxon>Bacillati</taxon>
        <taxon>Actinomycetota</taxon>
        <taxon>Actinomycetes</taxon>
        <taxon>Bifidobacteriales</taxon>
        <taxon>Bifidobacteriaceae</taxon>
        <taxon>Bifidobacterium</taxon>
    </lineage>
</organism>
<comment type="caution">
    <text evidence="2">The sequence shown here is derived from an EMBL/GenBank/DDBJ whole genome shotgun (WGS) entry which is preliminary data.</text>
</comment>
<sequence length="87" mass="9797">MELFGVNGFQATGSITTILNSVFAIWHTGANSRLVWIRSPLMATAAFRVAIMVAVFRGKQSVVGEMLKLRFWFLRFETVIDNSLTTR</sequence>
<evidence type="ECO:0000313" key="3">
    <source>
        <dbReference type="Proteomes" id="UP000029096"/>
    </source>
</evidence>
<keyword evidence="1" id="KW-0472">Membrane</keyword>